<evidence type="ECO:0000259" key="12">
    <source>
        <dbReference type="PROSITE" id="PS50928"/>
    </source>
</evidence>
<evidence type="ECO:0000313" key="13">
    <source>
        <dbReference type="EMBL" id="AEH51381.1"/>
    </source>
</evidence>
<dbReference type="SUPFAM" id="SSF161098">
    <property type="entry name" value="MetI-like"/>
    <property type="match status" value="1"/>
</dbReference>
<keyword evidence="9 11" id="KW-0472">Membrane</keyword>
<dbReference type="GO" id="GO:0015099">
    <property type="term" value="F:nickel cation transmembrane transporter activity"/>
    <property type="evidence" value="ECO:0007669"/>
    <property type="project" value="InterPro"/>
</dbReference>
<evidence type="ECO:0000256" key="6">
    <source>
        <dbReference type="ARBA" id="ARBA00022989"/>
    </source>
</evidence>
<dbReference type="KEGG" id="tta:Theth_1312"/>
<dbReference type="RefSeq" id="WP_013932598.1">
    <property type="nucleotide sequence ID" value="NC_015707.1"/>
</dbReference>
<dbReference type="AlphaFoldDB" id="F7YTT6"/>
<dbReference type="PROSITE" id="PS50928">
    <property type="entry name" value="ABC_TM1"/>
    <property type="match status" value="1"/>
</dbReference>
<dbReference type="GO" id="GO:0005886">
    <property type="term" value="C:plasma membrane"/>
    <property type="evidence" value="ECO:0007669"/>
    <property type="project" value="UniProtKB-SubCell"/>
</dbReference>
<dbReference type="Gene3D" id="1.10.3720.10">
    <property type="entry name" value="MetI-like"/>
    <property type="match status" value="1"/>
</dbReference>
<name>F7YTT6_9THEM</name>
<feature type="transmembrane region" description="Helical" evidence="11">
    <location>
        <begin position="228"/>
        <end position="258"/>
    </location>
</feature>
<keyword evidence="8" id="KW-0921">Nickel transport</keyword>
<evidence type="ECO:0000256" key="11">
    <source>
        <dbReference type="RuleBase" id="RU363032"/>
    </source>
</evidence>
<comment type="subcellular location">
    <subcellularLocation>
        <location evidence="1 11">Cell membrane</location>
        <topology evidence="1 11">Multi-pass membrane protein</topology>
    </subcellularLocation>
</comment>
<dbReference type="eggNOG" id="COG0601">
    <property type="taxonomic scope" value="Bacteria"/>
</dbReference>
<feature type="transmembrane region" description="Helical" evidence="11">
    <location>
        <begin position="9"/>
        <end position="30"/>
    </location>
</feature>
<dbReference type="CDD" id="cd06261">
    <property type="entry name" value="TM_PBP2"/>
    <property type="match status" value="1"/>
</dbReference>
<feature type="transmembrane region" description="Helical" evidence="11">
    <location>
        <begin position="101"/>
        <end position="122"/>
    </location>
</feature>
<feature type="transmembrane region" description="Helical" evidence="11">
    <location>
        <begin position="134"/>
        <end position="154"/>
    </location>
</feature>
<sequence precursor="true">MLSYIVRRLILAIPVLLGVSLITFILLNVVPGDPVLEMVGKHADPATIERIRKQLGLDDPIIVQFGRFIFNAMRGDLGRSFKTNQPVMKMIMDTFPTTVKLALTSASVAIVIGIIVGIISAVKQDTIFDHTARIIALAGISAPVFWVAVVFQLIFGLKLKWFPISGYGTWKHMILPAFVLGIRFAASIARYTRSTLLDVIRQDYIRTARAKGLSERAVIFGHALKNALIPVVTIIGMQIGGLLTGSFLVETIFAIPGLGRLSILALSNRDYPLVQGTVLFTAVVYTLANLIVDISYAFLDPRVRLQ</sequence>
<dbReference type="PATRIC" id="fig|688269.3.peg.1349"/>
<proteinExistence type="inferred from homology"/>
<protein>
    <submittedName>
        <fullName evidence="13">Binding-protein-dependent transport systems inner membrane component</fullName>
    </submittedName>
</protein>
<dbReference type="Pfam" id="PF19300">
    <property type="entry name" value="BPD_transp_1_N"/>
    <property type="match status" value="1"/>
</dbReference>
<evidence type="ECO:0000256" key="2">
    <source>
        <dbReference type="ARBA" id="ARBA00022448"/>
    </source>
</evidence>
<keyword evidence="2 11" id="KW-0813">Transport</keyword>
<reference evidence="13 14" key="1">
    <citation type="submission" date="2010-11" db="EMBL/GenBank/DDBJ databases">
        <title>The complete genome of Thermotoga thermarum DSM 5069.</title>
        <authorList>
            <consortium name="US DOE Joint Genome Institute (JGI-PGF)"/>
            <person name="Lucas S."/>
            <person name="Copeland A."/>
            <person name="Lapidus A."/>
            <person name="Bruce D."/>
            <person name="Goodwin L."/>
            <person name="Pitluck S."/>
            <person name="Kyrpides N."/>
            <person name="Mavromatis K."/>
            <person name="Ivanova N."/>
            <person name="Zeytun A."/>
            <person name="Brettin T."/>
            <person name="Detter J.C."/>
            <person name="Tapia R."/>
            <person name="Han C."/>
            <person name="Land M."/>
            <person name="Hauser L."/>
            <person name="Markowitz V."/>
            <person name="Cheng J.-F."/>
            <person name="Hugenholtz P."/>
            <person name="Woyke T."/>
            <person name="Wu D."/>
            <person name="Spring S."/>
            <person name="Schroeder M."/>
            <person name="Brambilla E."/>
            <person name="Klenk H.-P."/>
            <person name="Eisen J.A."/>
        </authorList>
    </citation>
    <scope>NUCLEOTIDE SEQUENCE [LARGE SCALE GENOMIC DNA]</scope>
    <source>
        <strain evidence="13 14">DSM 5069</strain>
    </source>
</reference>
<comment type="similarity">
    <text evidence="10">Belongs to the binding-protein-dependent transport system permease family. OppBC subfamily.</text>
</comment>
<dbReference type="InterPro" id="IPR050045">
    <property type="entry name" value="Opp2B"/>
</dbReference>
<feature type="transmembrane region" description="Helical" evidence="11">
    <location>
        <begin position="278"/>
        <end position="299"/>
    </location>
</feature>
<evidence type="ECO:0000256" key="5">
    <source>
        <dbReference type="ARBA" id="ARBA00022692"/>
    </source>
</evidence>
<feature type="transmembrane region" description="Helical" evidence="11">
    <location>
        <begin position="174"/>
        <end position="192"/>
    </location>
</feature>
<dbReference type="PANTHER" id="PTHR43163">
    <property type="entry name" value="DIPEPTIDE TRANSPORT SYSTEM PERMEASE PROTEIN DPPB-RELATED"/>
    <property type="match status" value="1"/>
</dbReference>
<keyword evidence="3" id="KW-1003">Cell membrane</keyword>
<dbReference type="GO" id="GO:0071916">
    <property type="term" value="F:dipeptide transmembrane transporter activity"/>
    <property type="evidence" value="ECO:0007669"/>
    <property type="project" value="TreeGrafter"/>
</dbReference>
<evidence type="ECO:0000256" key="1">
    <source>
        <dbReference type="ARBA" id="ARBA00004651"/>
    </source>
</evidence>
<dbReference type="OrthoDB" id="9773221at2"/>
<keyword evidence="4" id="KW-0533">Nickel</keyword>
<keyword evidence="5 11" id="KW-0812">Transmembrane</keyword>
<dbReference type="InterPro" id="IPR000515">
    <property type="entry name" value="MetI-like"/>
</dbReference>
<dbReference type="InterPro" id="IPR045621">
    <property type="entry name" value="BPD_transp_1_N"/>
</dbReference>
<gene>
    <name evidence="13" type="ORF">Theth_1312</name>
</gene>
<keyword evidence="7" id="KW-0406">Ion transport</keyword>
<dbReference type="Proteomes" id="UP000006804">
    <property type="component" value="Chromosome"/>
</dbReference>
<evidence type="ECO:0000256" key="8">
    <source>
        <dbReference type="ARBA" id="ARBA00023112"/>
    </source>
</evidence>
<dbReference type="STRING" id="688269.Theth_1312"/>
<dbReference type="PANTHER" id="PTHR43163:SF6">
    <property type="entry name" value="DIPEPTIDE TRANSPORT SYSTEM PERMEASE PROTEIN DPPB-RELATED"/>
    <property type="match status" value="1"/>
</dbReference>
<evidence type="ECO:0000256" key="10">
    <source>
        <dbReference type="ARBA" id="ARBA00024202"/>
    </source>
</evidence>
<evidence type="ECO:0000256" key="4">
    <source>
        <dbReference type="ARBA" id="ARBA00022596"/>
    </source>
</evidence>
<dbReference type="InterPro" id="IPR035906">
    <property type="entry name" value="MetI-like_sf"/>
</dbReference>
<evidence type="ECO:0000256" key="7">
    <source>
        <dbReference type="ARBA" id="ARBA00023065"/>
    </source>
</evidence>
<dbReference type="NCBIfam" id="NF045470">
    <property type="entry name" value="Opp2B"/>
    <property type="match status" value="1"/>
</dbReference>
<keyword evidence="14" id="KW-1185">Reference proteome</keyword>
<evidence type="ECO:0000256" key="9">
    <source>
        <dbReference type="ARBA" id="ARBA00023136"/>
    </source>
</evidence>
<keyword evidence="6 11" id="KW-1133">Transmembrane helix</keyword>
<accession>F7YTT6</accession>
<dbReference type="Pfam" id="PF00528">
    <property type="entry name" value="BPD_transp_1"/>
    <property type="match status" value="1"/>
</dbReference>
<evidence type="ECO:0000313" key="14">
    <source>
        <dbReference type="Proteomes" id="UP000006804"/>
    </source>
</evidence>
<dbReference type="HOGENOM" id="CLU_036879_0_1_0"/>
<evidence type="ECO:0000256" key="3">
    <source>
        <dbReference type="ARBA" id="ARBA00022475"/>
    </source>
</evidence>
<dbReference type="EMBL" id="CP002351">
    <property type="protein sequence ID" value="AEH51381.1"/>
    <property type="molecule type" value="Genomic_DNA"/>
</dbReference>
<organism evidence="13 14">
    <name type="scientific">Pseudothermotoga thermarum DSM 5069</name>
    <dbReference type="NCBI Taxonomy" id="688269"/>
    <lineage>
        <taxon>Bacteria</taxon>
        <taxon>Thermotogati</taxon>
        <taxon>Thermotogota</taxon>
        <taxon>Thermotogae</taxon>
        <taxon>Thermotogales</taxon>
        <taxon>Thermotogaceae</taxon>
        <taxon>Pseudothermotoga</taxon>
    </lineage>
</organism>
<feature type="domain" description="ABC transmembrane type-1" evidence="12">
    <location>
        <begin position="95"/>
        <end position="296"/>
    </location>
</feature>